<evidence type="ECO:0008006" key="5">
    <source>
        <dbReference type="Google" id="ProtNLM"/>
    </source>
</evidence>
<keyword evidence="2" id="KW-0732">Signal</keyword>
<dbReference type="RefSeq" id="WP_049168617.1">
    <property type="nucleotide sequence ID" value="NZ_CABIYR010000004.1"/>
</dbReference>
<keyword evidence="4" id="KW-1185">Reference proteome</keyword>
<protein>
    <recommendedName>
        <fullName evidence="5">DUF5666 domain-containing protein</fullName>
    </recommendedName>
</protein>
<reference evidence="3 4" key="1">
    <citation type="submission" date="2023-05" db="EMBL/GenBank/DDBJ databases">
        <title>Metabolic capabilities are highly conserved among human nasal-associated Corynebacterium species in pangenomic analyses.</title>
        <authorList>
            <person name="Tran T.H."/>
            <person name="Roberts A.Q."/>
            <person name="Escapa I.F."/>
            <person name="Gao W."/>
            <person name="Conlan S."/>
            <person name="Kong H."/>
            <person name="Segre J.A."/>
            <person name="Kelly M.S."/>
            <person name="Lemon K.P."/>
        </authorList>
    </citation>
    <scope>NUCLEOTIDE SEQUENCE [LARGE SCALE GENOMIC DNA]</scope>
    <source>
        <strain evidence="3 4">KPL2811</strain>
    </source>
</reference>
<sequence length="201" mass="20384">MLNKRAIAAAVISLSLAIPTVASRAAEAQAQPVMVAQNQVNDATKQVVVNPVKVGDTAITGKVLLQAGHKSQNVSILFDARAHQQTAVASRDESFGDDLVSFESPIPSLYTLQPGETITVGIAGKPDTFKKVVVEAAKTPAPGTSPEQAPGAGNTPGGELKPGGDNNPGQNPGTTPKPPQRPGVGNGGMMLGSSGSSNLFG</sequence>
<feature type="signal peptide" evidence="2">
    <location>
        <begin position="1"/>
        <end position="24"/>
    </location>
</feature>
<proteinExistence type="predicted"/>
<evidence type="ECO:0000256" key="1">
    <source>
        <dbReference type="SAM" id="MobiDB-lite"/>
    </source>
</evidence>
<feature type="compositionally biased region" description="Low complexity" evidence="1">
    <location>
        <begin position="191"/>
        <end position="201"/>
    </location>
</feature>
<dbReference type="EMBL" id="JASNVK010000027">
    <property type="protein sequence ID" value="MDK4301674.1"/>
    <property type="molecule type" value="Genomic_DNA"/>
</dbReference>
<dbReference type="Proteomes" id="UP001243856">
    <property type="component" value="Unassembled WGS sequence"/>
</dbReference>
<feature type="compositionally biased region" description="Low complexity" evidence="1">
    <location>
        <begin position="163"/>
        <end position="174"/>
    </location>
</feature>
<feature type="chain" id="PRO_5046941822" description="DUF5666 domain-containing protein" evidence="2">
    <location>
        <begin position="25"/>
        <end position="201"/>
    </location>
</feature>
<name>A0ABT7G4J8_9CORY</name>
<accession>A0ABT7G4J8</accession>
<organism evidence="3 4">
    <name type="scientific">Corynebacterium propinquum</name>
    <dbReference type="NCBI Taxonomy" id="43769"/>
    <lineage>
        <taxon>Bacteria</taxon>
        <taxon>Bacillati</taxon>
        <taxon>Actinomycetota</taxon>
        <taxon>Actinomycetes</taxon>
        <taxon>Mycobacteriales</taxon>
        <taxon>Corynebacteriaceae</taxon>
        <taxon>Corynebacterium</taxon>
    </lineage>
</organism>
<evidence type="ECO:0000313" key="4">
    <source>
        <dbReference type="Proteomes" id="UP001243856"/>
    </source>
</evidence>
<gene>
    <name evidence="3" type="ORF">QPX45_10620</name>
</gene>
<comment type="caution">
    <text evidence="3">The sequence shown here is derived from an EMBL/GenBank/DDBJ whole genome shotgun (WGS) entry which is preliminary data.</text>
</comment>
<feature type="region of interest" description="Disordered" evidence="1">
    <location>
        <begin position="139"/>
        <end position="201"/>
    </location>
</feature>
<evidence type="ECO:0000313" key="3">
    <source>
        <dbReference type="EMBL" id="MDK4301674.1"/>
    </source>
</evidence>
<evidence type="ECO:0000256" key="2">
    <source>
        <dbReference type="SAM" id="SignalP"/>
    </source>
</evidence>